<protein>
    <submittedName>
        <fullName evidence="2">Uncharacterized protein</fullName>
    </submittedName>
</protein>
<keyword evidence="1" id="KW-0472">Membrane</keyword>
<keyword evidence="1" id="KW-1133">Transmembrane helix</keyword>
<proteinExistence type="predicted"/>
<dbReference type="AlphaFoldDB" id="X1AKG8"/>
<gene>
    <name evidence="2" type="ORF">S01H4_14298</name>
</gene>
<organism evidence="2">
    <name type="scientific">marine sediment metagenome</name>
    <dbReference type="NCBI Taxonomy" id="412755"/>
    <lineage>
        <taxon>unclassified sequences</taxon>
        <taxon>metagenomes</taxon>
        <taxon>ecological metagenomes</taxon>
    </lineage>
</organism>
<dbReference type="EMBL" id="BART01006273">
    <property type="protein sequence ID" value="GAG60506.1"/>
    <property type="molecule type" value="Genomic_DNA"/>
</dbReference>
<keyword evidence="1" id="KW-0812">Transmembrane</keyword>
<evidence type="ECO:0000256" key="1">
    <source>
        <dbReference type="SAM" id="Phobius"/>
    </source>
</evidence>
<reference evidence="2" key="1">
    <citation type="journal article" date="2014" name="Front. Microbiol.">
        <title>High frequency of phylogenetically diverse reductive dehalogenase-homologous genes in deep subseafloor sedimentary metagenomes.</title>
        <authorList>
            <person name="Kawai M."/>
            <person name="Futagami T."/>
            <person name="Toyoda A."/>
            <person name="Takaki Y."/>
            <person name="Nishi S."/>
            <person name="Hori S."/>
            <person name="Arai W."/>
            <person name="Tsubouchi T."/>
            <person name="Morono Y."/>
            <person name="Uchiyama I."/>
            <person name="Ito T."/>
            <person name="Fujiyama A."/>
            <person name="Inagaki F."/>
            <person name="Takami H."/>
        </authorList>
    </citation>
    <scope>NUCLEOTIDE SEQUENCE</scope>
    <source>
        <strain evidence="2">Expedition CK06-06</strain>
    </source>
</reference>
<comment type="caution">
    <text evidence="2">The sequence shown here is derived from an EMBL/GenBank/DDBJ whole genome shotgun (WGS) entry which is preliminary data.</text>
</comment>
<evidence type="ECO:0000313" key="2">
    <source>
        <dbReference type="EMBL" id="GAG60506.1"/>
    </source>
</evidence>
<feature type="transmembrane region" description="Helical" evidence="1">
    <location>
        <begin position="183"/>
        <end position="201"/>
    </location>
</feature>
<accession>X1AKG8</accession>
<feature type="non-terminal residue" evidence="2">
    <location>
        <position position="1"/>
    </location>
</feature>
<sequence>QPTTFGELDGSTTPRLEQIAGVFKGAGFPVAISSQMDAWLKTHVAEVSPMANALYMAAGDNYRLARTRDAIVLMIRAIREGYKVLQELNIPIMPAKHKILKRIPEPILIALMRCIFKSEKMADLIGHAQAARDEMKQIADEFRVLVRSTSVRTPAMDRLHTYTDLDVQPVADGSARITMNWRGVGIGLAVLAGMILISTLLL</sequence>
<name>X1AKG8_9ZZZZ</name>